<dbReference type="PROSITE" id="PS50234">
    <property type="entry name" value="VWFA"/>
    <property type="match status" value="1"/>
</dbReference>
<evidence type="ECO:0000313" key="3">
    <source>
        <dbReference type="EMBL" id="GAA2611520.1"/>
    </source>
</evidence>
<sequence>MRARRGFLAACVLLAGCSLGGASDRTELTVLAGSELADMAPLLEELDRDTGVKLRMDYRDDTLEPGRYHHDLAWLPSDRYFRLRMKAGAGGEPPLSTRTMLSPVVIGLKPETAARLPKDPSWADIADAAGQGRLRFAMADPRTSGSGLGALVGVATAARGGALRPEDVTCDRLRGFFAGHTRAAGSSPKLVEEYVANQDQTEGLIAHESTLLSLNATGRLRRPLTVVYPRDGMVMSDYPLLLLDPAKRAAYDKVVGWLTSRTGQQKIMRRTLRRPLGPDVPRDPRLRATVGNALYFPGQKQVIDTLLANYDDPAGRKPDRVVFLLDFSRSMAGSRIAAVKSAFAGLGGADGSSVGRFVRFHTSEEITVVRFGGRVLGRKTFTVGAPGAMDRLRDFIARDDFDGSTAIWSALDGAYALAGDTTRRTSIVLMTDGRNNAGMTLDAFLRHRRPRAVPTFTVAFGAADRADLRRAATATGGRLVDGDTRPSLLEALKEIRGCR</sequence>
<dbReference type="PROSITE" id="PS51257">
    <property type="entry name" value="PROKAR_LIPOPROTEIN"/>
    <property type="match status" value="1"/>
</dbReference>
<dbReference type="SUPFAM" id="SSF53300">
    <property type="entry name" value="vWA-like"/>
    <property type="match status" value="1"/>
</dbReference>
<proteinExistence type="predicted"/>
<protein>
    <submittedName>
        <fullName evidence="3">Substrate-binding domain-containing protein</fullName>
    </submittedName>
</protein>
<keyword evidence="4" id="KW-1185">Reference proteome</keyword>
<gene>
    <name evidence="3" type="ORF">GCM10010411_52500</name>
</gene>
<feature type="chain" id="PRO_5047119980" evidence="1">
    <location>
        <begin position="23"/>
        <end position="499"/>
    </location>
</feature>
<dbReference type="Gene3D" id="3.40.50.410">
    <property type="entry name" value="von Willebrand factor, type A domain"/>
    <property type="match status" value="1"/>
</dbReference>
<dbReference type="InterPro" id="IPR036465">
    <property type="entry name" value="vWFA_dom_sf"/>
</dbReference>
<dbReference type="SMART" id="SM00327">
    <property type="entry name" value="VWA"/>
    <property type="match status" value="1"/>
</dbReference>
<dbReference type="Gene3D" id="3.40.190.10">
    <property type="entry name" value="Periplasmic binding protein-like II"/>
    <property type="match status" value="2"/>
</dbReference>
<dbReference type="Pfam" id="PF13531">
    <property type="entry name" value="SBP_bac_11"/>
    <property type="match status" value="1"/>
</dbReference>
<feature type="signal peptide" evidence="1">
    <location>
        <begin position="1"/>
        <end position="22"/>
    </location>
</feature>
<dbReference type="Pfam" id="PF00092">
    <property type="entry name" value="VWA"/>
    <property type="match status" value="1"/>
</dbReference>
<comment type="caution">
    <text evidence="3">The sequence shown here is derived from an EMBL/GenBank/DDBJ whole genome shotgun (WGS) entry which is preliminary data.</text>
</comment>
<dbReference type="SUPFAM" id="SSF53850">
    <property type="entry name" value="Periplasmic binding protein-like II"/>
    <property type="match status" value="1"/>
</dbReference>
<name>A0ABN3Q184_9ACTN</name>
<evidence type="ECO:0000313" key="4">
    <source>
        <dbReference type="Proteomes" id="UP001501509"/>
    </source>
</evidence>
<dbReference type="InterPro" id="IPR002035">
    <property type="entry name" value="VWF_A"/>
</dbReference>
<dbReference type="EMBL" id="BAAATD010000007">
    <property type="protein sequence ID" value="GAA2611520.1"/>
    <property type="molecule type" value="Genomic_DNA"/>
</dbReference>
<dbReference type="Proteomes" id="UP001501509">
    <property type="component" value="Unassembled WGS sequence"/>
</dbReference>
<dbReference type="CDD" id="cd00198">
    <property type="entry name" value="vWFA"/>
    <property type="match status" value="1"/>
</dbReference>
<reference evidence="3 4" key="1">
    <citation type="journal article" date="2019" name="Int. J. Syst. Evol. Microbiol.">
        <title>The Global Catalogue of Microorganisms (GCM) 10K type strain sequencing project: providing services to taxonomists for standard genome sequencing and annotation.</title>
        <authorList>
            <consortium name="The Broad Institute Genomics Platform"/>
            <consortium name="The Broad Institute Genome Sequencing Center for Infectious Disease"/>
            <person name="Wu L."/>
            <person name="Ma J."/>
        </authorList>
    </citation>
    <scope>NUCLEOTIDE SEQUENCE [LARGE SCALE GENOMIC DNA]</scope>
    <source>
        <strain evidence="3 4">JCM 6833</strain>
    </source>
</reference>
<evidence type="ECO:0000256" key="1">
    <source>
        <dbReference type="SAM" id="SignalP"/>
    </source>
</evidence>
<dbReference type="RefSeq" id="WP_344545019.1">
    <property type="nucleotide sequence ID" value="NZ_BAAATD010000007.1"/>
</dbReference>
<organism evidence="3 4">
    <name type="scientific">Actinomadura fulvescens</name>
    <dbReference type="NCBI Taxonomy" id="46160"/>
    <lineage>
        <taxon>Bacteria</taxon>
        <taxon>Bacillati</taxon>
        <taxon>Actinomycetota</taxon>
        <taxon>Actinomycetes</taxon>
        <taxon>Streptosporangiales</taxon>
        <taxon>Thermomonosporaceae</taxon>
        <taxon>Actinomadura</taxon>
    </lineage>
</organism>
<keyword evidence="1" id="KW-0732">Signal</keyword>
<evidence type="ECO:0000259" key="2">
    <source>
        <dbReference type="PROSITE" id="PS50234"/>
    </source>
</evidence>
<accession>A0ABN3Q184</accession>
<feature type="domain" description="VWFA" evidence="2">
    <location>
        <begin position="320"/>
        <end position="495"/>
    </location>
</feature>